<comment type="caution">
    <text evidence="9">The sequence shown here is derived from an EMBL/GenBank/DDBJ whole genome shotgun (WGS) entry which is preliminary data.</text>
</comment>
<dbReference type="Pfam" id="PF05977">
    <property type="entry name" value="MFS_3"/>
    <property type="match status" value="1"/>
</dbReference>
<comment type="subcellular location">
    <subcellularLocation>
        <location evidence="1">Cell membrane</location>
        <topology evidence="1">Multi-pass membrane protein</topology>
    </subcellularLocation>
</comment>
<keyword evidence="5 7" id="KW-1133">Transmembrane helix</keyword>
<evidence type="ECO:0000256" key="6">
    <source>
        <dbReference type="ARBA" id="ARBA00023136"/>
    </source>
</evidence>
<feature type="transmembrane region" description="Helical" evidence="7">
    <location>
        <begin position="52"/>
        <end position="76"/>
    </location>
</feature>
<feature type="transmembrane region" description="Helical" evidence="7">
    <location>
        <begin position="291"/>
        <end position="312"/>
    </location>
</feature>
<feature type="transmembrane region" description="Helical" evidence="7">
    <location>
        <begin position="318"/>
        <end position="337"/>
    </location>
</feature>
<evidence type="ECO:0000256" key="3">
    <source>
        <dbReference type="ARBA" id="ARBA00022475"/>
    </source>
</evidence>
<evidence type="ECO:0000256" key="7">
    <source>
        <dbReference type="SAM" id="Phobius"/>
    </source>
</evidence>
<feature type="domain" description="Major facilitator superfamily (MFS) profile" evidence="8">
    <location>
        <begin position="1"/>
        <end position="408"/>
    </location>
</feature>
<dbReference type="GO" id="GO:0022857">
    <property type="term" value="F:transmembrane transporter activity"/>
    <property type="evidence" value="ECO:0007669"/>
    <property type="project" value="InterPro"/>
</dbReference>
<evidence type="ECO:0000259" key="8">
    <source>
        <dbReference type="PROSITE" id="PS50850"/>
    </source>
</evidence>
<evidence type="ECO:0000256" key="2">
    <source>
        <dbReference type="ARBA" id="ARBA00022448"/>
    </source>
</evidence>
<dbReference type="OrthoDB" id="145388at2"/>
<dbReference type="InterPro" id="IPR010290">
    <property type="entry name" value="TM_effector"/>
</dbReference>
<evidence type="ECO:0000313" key="9">
    <source>
        <dbReference type="EMBL" id="RBQ14052.1"/>
    </source>
</evidence>
<accession>A0A366LLL4</accession>
<dbReference type="CDD" id="cd06173">
    <property type="entry name" value="MFS_MefA_like"/>
    <property type="match status" value="1"/>
</dbReference>
<dbReference type="AlphaFoldDB" id="A0A366LLL4"/>
<evidence type="ECO:0000313" key="10">
    <source>
        <dbReference type="Proteomes" id="UP000253303"/>
    </source>
</evidence>
<dbReference type="InterPro" id="IPR036259">
    <property type="entry name" value="MFS_trans_sf"/>
</dbReference>
<feature type="transmembrane region" description="Helical" evidence="7">
    <location>
        <begin position="97"/>
        <end position="120"/>
    </location>
</feature>
<dbReference type="GO" id="GO:0005886">
    <property type="term" value="C:plasma membrane"/>
    <property type="evidence" value="ECO:0007669"/>
    <property type="project" value="UniProtKB-SubCell"/>
</dbReference>
<gene>
    <name evidence="9" type="ORF">DP939_42505</name>
</gene>
<feature type="transmembrane region" description="Helical" evidence="7">
    <location>
        <begin position="386"/>
        <end position="404"/>
    </location>
</feature>
<dbReference type="PROSITE" id="PS50850">
    <property type="entry name" value="MFS"/>
    <property type="match status" value="1"/>
</dbReference>
<evidence type="ECO:0000256" key="1">
    <source>
        <dbReference type="ARBA" id="ARBA00004651"/>
    </source>
</evidence>
<keyword evidence="2" id="KW-0813">Transport</keyword>
<dbReference type="Gene3D" id="1.20.1250.20">
    <property type="entry name" value="MFS general substrate transporter like domains"/>
    <property type="match status" value="1"/>
</dbReference>
<feature type="transmembrane region" description="Helical" evidence="7">
    <location>
        <begin position="261"/>
        <end position="279"/>
    </location>
</feature>
<dbReference type="Proteomes" id="UP000253303">
    <property type="component" value="Unassembled WGS sequence"/>
</dbReference>
<feature type="transmembrane region" description="Helical" evidence="7">
    <location>
        <begin position="357"/>
        <end position="380"/>
    </location>
</feature>
<evidence type="ECO:0000256" key="4">
    <source>
        <dbReference type="ARBA" id="ARBA00022692"/>
    </source>
</evidence>
<keyword evidence="4 7" id="KW-0812">Transmembrane</keyword>
<protein>
    <submittedName>
        <fullName evidence="9">MFS transporter</fullName>
    </submittedName>
</protein>
<dbReference type="InterPro" id="IPR020846">
    <property type="entry name" value="MFS_dom"/>
</dbReference>
<keyword evidence="3" id="KW-1003">Cell membrane</keyword>
<organism evidence="9 10">
    <name type="scientific">Spongiactinospora rosea</name>
    <dbReference type="NCBI Taxonomy" id="2248750"/>
    <lineage>
        <taxon>Bacteria</taxon>
        <taxon>Bacillati</taxon>
        <taxon>Actinomycetota</taxon>
        <taxon>Actinomycetes</taxon>
        <taxon>Streptosporangiales</taxon>
        <taxon>Streptosporangiaceae</taxon>
        <taxon>Spongiactinospora</taxon>
    </lineage>
</organism>
<feature type="transmembrane region" description="Helical" evidence="7">
    <location>
        <begin position="168"/>
        <end position="196"/>
    </location>
</feature>
<proteinExistence type="predicted"/>
<dbReference type="SUPFAM" id="SSF103473">
    <property type="entry name" value="MFS general substrate transporter"/>
    <property type="match status" value="1"/>
</dbReference>
<dbReference type="RefSeq" id="WP_113986518.1">
    <property type="nucleotide sequence ID" value="NZ_QMEY01000039.1"/>
</dbReference>
<dbReference type="PANTHER" id="PTHR23513:SF6">
    <property type="entry name" value="MAJOR FACILITATOR SUPERFAMILY ASSOCIATED DOMAIN-CONTAINING PROTEIN"/>
    <property type="match status" value="1"/>
</dbReference>
<reference evidence="9 10" key="1">
    <citation type="submission" date="2018-06" db="EMBL/GenBank/DDBJ databases">
        <title>Sphaerisporangium craniellae sp. nov., isolated from a marine sponge in the South China Sea.</title>
        <authorList>
            <person name="Li L."/>
        </authorList>
    </citation>
    <scope>NUCLEOTIDE SEQUENCE [LARGE SCALE GENOMIC DNA]</scope>
    <source>
        <strain evidence="9 10">LHW63015</strain>
    </source>
</reference>
<sequence length="422" mass="43784">MRARDRAPQAGTAKLGADFHKLWTASAISNLGDGVGSVAGPLLVASLTADPALVAGAAFAGQLPWLLFSLLSGVYVDRVDRQRLIVVVNLLRGVVMSALALSIAFDAVTIPLVYAAFFLLGTGETLADTASQARLPAVVPDELLPGANARLGATFTVVDQFAAKPLGAWLFVAGTALAFGVNALTFVASALIVAAMRPIPRPAADREPKRSAVRHDIAEGVRALWANGLLRALALCLGAMNIVFCAAFSIFVLYARDRLGLSGLGYGTLLTTFAVGGLIGTSVASRLAARYGAAALLRAGLVVECVTHLTLALTTSPWTAGAILIVFGVHTMVWNVVVNTVRQRAVPDRLQGRVVSVYSLMDLGGAALGSLLGGLFAQALGLTAPFWIASACMLVVTVAAWRPFRAATTVTRPAPRTPPPAG</sequence>
<dbReference type="PANTHER" id="PTHR23513">
    <property type="entry name" value="INTEGRAL MEMBRANE EFFLUX PROTEIN-RELATED"/>
    <property type="match status" value="1"/>
</dbReference>
<keyword evidence="10" id="KW-1185">Reference proteome</keyword>
<evidence type="ECO:0000256" key="5">
    <source>
        <dbReference type="ARBA" id="ARBA00022989"/>
    </source>
</evidence>
<dbReference type="EMBL" id="QMEY01000039">
    <property type="protein sequence ID" value="RBQ14052.1"/>
    <property type="molecule type" value="Genomic_DNA"/>
</dbReference>
<keyword evidence="6 7" id="KW-0472">Membrane</keyword>
<feature type="transmembrane region" description="Helical" evidence="7">
    <location>
        <begin position="232"/>
        <end position="255"/>
    </location>
</feature>
<name>A0A366LLL4_9ACTN</name>